<dbReference type="PANTHER" id="PTHR11070">
    <property type="entry name" value="UVRD / RECB / PCRA DNA HELICASE FAMILY MEMBER"/>
    <property type="match status" value="1"/>
</dbReference>
<dbReference type="EMBL" id="DQZW01000140">
    <property type="protein sequence ID" value="HDL89854.1"/>
    <property type="molecule type" value="Genomic_DNA"/>
</dbReference>
<dbReference type="Proteomes" id="UP000886355">
    <property type="component" value="Unassembled WGS sequence"/>
</dbReference>
<evidence type="ECO:0000256" key="4">
    <source>
        <dbReference type="ARBA" id="ARBA00022840"/>
    </source>
</evidence>
<dbReference type="GO" id="GO:0043138">
    <property type="term" value="F:3'-5' DNA helicase activity"/>
    <property type="evidence" value="ECO:0007669"/>
    <property type="project" value="TreeGrafter"/>
</dbReference>
<accession>A0A7C0WRU9</accession>
<evidence type="ECO:0000256" key="1">
    <source>
        <dbReference type="ARBA" id="ARBA00022741"/>
    </source>
</evidence>
<dbReference type="AlphaFoldDB" id="A0A7C0WRU9"/>
<keyword evidence="3 6" id="KW-0347">Helicase</keyword>
<dbReference type="InterPro" id="IPR000212">
    <property type="entry name" value="DNA_helicase_UvrD/REP"/>
</dbReference>
<dbReference type="Pfam" id="PF13361">
    <property type="entry name" value="UvrD_C"/>
    <property type="match status" value="1"/>
</dbReference>
<evidence type="ECO:0000256" key="2">
    <source>
        <dbReference type="ARBA" id="ARBA00022801"/>
    </source>
</evidence>
<dbReference type="PANTHER" id="PTHR11070:SF3">
    <property type="entry name" value="DNA 3'-5' HELICASE"/>
    <property type="match status" value="1"/>
</dbReference>
<dbReference type="InterPro" id="IPR014017">
    <property type="entry name" value="DNA_helicase_UvrD-like_C"/>
</dbReference>
<reference evidence="6" key="1">
    <citation type="journal article" date="2020" name="mSystems">
        <title>Genome- and Community-Level Interaction Insights into Carbon Utilization and Element Cycling Functions of Hydrothermarchaeota in Hydrothermal Sediment.</title>
        <authorList>
            <person name="Zhou Z."/>
            <person name="Liu Y."/>
            <person name="Xu W."/>
            <person name="Pan J."/>
            <person name="Luo Z.H."/>
            <person name="Li M."/>
        </authorList>
    </citation>
    <scope>NUCLEOTIDE SEQUENCE [LARGE SCALE GENOMIC DNA]</scope>
    <source>
        <strain evidence="6">HyVt-19</strain>
    </source>
</reference>
<evidence type="ECO:0000313" key="6">
    <source>
        <dbReference type="EMBL" id="HDL89854.1"/>
    </source>
</evidence>
<evidence type="ECO:0000256" key="3">
    <source>
        <dbReference type="ARBA" id="ARBA00022806"/>
    </source>
</evidence>
<comment type="caution">
    <text evidence="6">The sequence shown here is derived from an EMBL/GenBank/DDBJ whole genome shotgun (WGS) entry which is preliminary data.</text>
</comment>
<keyword evidence="1" id="KW-0547">Nucleotide-binding</keyword>
<dbReference type="InterPro" id="IPR027417">
    <property type="entry name" value="P-loop_NTPase"/>
</dbReference>
<proteinExistence type="predicted"/>
<keyword evidence="4" id="KW-0067">ATP-binding</keyword>
<dbReference type="SUPFAM" id="SSF52540">
    <property type="entry name" value="P-loop containing nucleoside triphosphate hydrolases"/>
    <property type="match status" value="1"/>
</dbReference>
<dbReference type="GO" id="GO:0003677">
    <property type="term" value="F:DNA binding"/>
    <property type="evidence" value="ECO:0007669"/>
    <property type="project" value="InterPro"/>
</dbReference>
<dbReference type="GO" id="GO:0000725">
    <property type="term" value="P:recombinational repair"/>
    <property type="evidence" value="ECO:0007669"/>
    <property type="project" value="TreeGrafter"/>
</dbReference>
<evidence type="ECO:0000259" key="5">
    <source>
        <dbReference type="Pfam" id="PF13361"/>
    </source>
</evidence>
<keyword evidence="2" id="KW-0378">Hydrolase</keyword>
<dbReference type="GO" id="GO:0005524">
    <property type="term" value="F:ATP binding"/>
    <property type="evidence" value="ECO:0007669"/>
    <property type="project" value="UniProtKB-KW"/>
</dbReference>
<gene>
    <name evidence="6" type="ORF">ENG14_03010</name>
</gene>
<feature type="domain" description="UvrD-like helicase C-terminal" evidence="5">
    <location>
        <begin position="62"/>
        <end position="127"/>
    </location>
</feature>
<protein>
    <submittedName>
        <fullName evidence="6">ATP-dependent helicase</fullName>
    </submittedName>
</protein>
<dbReference type="GO" id="GO:0016787">
    <property type="term" value="F:hydrolase activity"/>
    <property type="evidence" value="ECO:0007669"/>
    <property type="project" value="UniProtKB-KW"/>
</dbReference>
<dbReference type="GO" id="GO:0005829">
    <property type="term" value="C:cytosol"/>
    <property type="evidence" value="ECO:0007669"/>
    <property type="project" value="TreeGrafter"/>
</dbReference>
<name>A0A7C0WRU9_9BACT</name>
<sequence>VKCPSTEKEIELVVEQAHEAARTLSVAILFRSRADEDLVVPHLRSHAIRLHRNMSTWQSGPGIRYGTYHSAKGLEFDAVILPFFSQERLPDPETVSTFGKAEAMIQDGRLIYVATTRAKTRLIITYTGKITELLPPDPSLYKRVSL</sequence>
<organism evidence="6">
    <name type="scientific">Thermodesulforhabdus norvegica</name>
    <dbReference type="NCBI Taxonomy" id="39841"/>
    <lineage>
        <taxon>Bacteria</taxon>
        <taxon>Pseudomonadati</taxon>
        <taxon>Thermodesulfobacteriota</taxon>
        <taxon>Syntrophobacteria</taxon>
        <taxon>Syntrophobacterales</taxon>
        <taxon>Thermodesulforhabdaceae</taxon>
        <taxon>Thermodesulforhabdus</taxon>
    </lineage>
</organism>
<feature type="non-terminal residue" evidence="6">
    <location>
        <position position="1"/>
    </location>
</feature>
<dbReference type="Gene3D" id="3.40.50.300">
    <property type="entry name" value="P-loop containing nucleotide triphosphate hydrolases"/>
    <property type="match status" value="1"/>
</dbReference>